<keyword evidence="3" id="KW-1185">Reference proteome</keyword>
<keyword evidence="1" id="KW-0812">Transmembrane</keyword>
<dbReference type="EMBL" id="JANFPJ010000007">
    <property type="protein sequence ID" value="MDT7525448.1"/>
    <property type="molecule type" value="Genomic_DNA"/>
</dbReference>
<gene>
    <name evidence="2" type="ORF">NOG12_05060</name>
</gene>
<evidence type="ECO:0008006" key="4">
    <source>
        <dbReference type="Google" id="ProtNLM"/>
    </source>
</evidence>
<comment type="caution">
    <text evidence="2">The sequence shown here is derived from an EMBL/GenBank/DDBJ whole genome shotgun (WGS) entry which is preliminary data.</text>
</comment>
<proteinExistence type="predicted"/>
<organism evidence="2 3">
    <name type="scientific">Pseudidiomarina fusca</name>
    <dbReference type="NCBI Taxonomy" id="2965078"/>
    <lineage>
        <taxon>Bacteria</taxon>
        <taxon>Pseudomonadati</taxon>
        <taxon>Pseudomonadota</taxon>
        <taxon>Gammaproteobacteria</taxon>
        <taxon>Alteromonadales</taxon>
        <taxon>Idiomarinaceae</taxon>
        <taxon>Pseudidiomarina</taxon>
    </lineage>
</organism>
<reference evidence="2 3" key="1">
    <citation type="submission" date="2022-07" db="EMBL/GenBank/DDBJ databases">
        <title>Pseudidiomarina sp. nov, a marine bacterium isolated from Pacific Ocean.</title>
        <authorList>
            <person name="Wang Y."/>
        </authorList>
    </citation>
    <scope>NUCLEOTIDE SEQUENCE [LARGE SCALE GENOMIC DNA]</scope>
    <source>
        <strain evidence="2 3">GXY010</strain>
    </source>
</reference>
<feature type="transmembrane region" description="Helical" evidence="1">
    <location>
        <begin position="7"/>
        <end position="30"/>
    </location>
</feature>
<evidence type="ECO:0000256" key="1">
    <source>
        <dbReference type="SAM" id="Phobius"/>
    </source>
</evidence>
<evidence type="ECO:0000313" key="2">
    <source>
        <dbReference type="EMBL" id="MDT7525448.1"/>
    </source>
</evidence>
<dbReference type="Proteomes" id="UP001305027">
    <property type="component" value="Unassembled WGS sequence"/>
</dbReference>
<evidence type="ECO:0000313" key="3">
    <source>
        <dbReference type="Proteomes" id="UP001305027"/>
    </source>
</evidence>
<keyword evidence="1" id="KW-1133">Transmembrane helix</keyword>
<dbReference type="RefSeq" id="WP_313932597.1">
    <property type="nucleotide sequence ID" value="NZ_JANFPJ010000007.1"/>
</dbReference>
<name>A0ABU3KWY5_9GAMM</name>
<accession>A0ABU3KWY5</accession>
<keyword evidence="1" id="KW-0472">Membrane</keyword>
<protein>
    <recommendedName>
        <fullName evidence="4">DUF3352 domain-containing protein</fullName>
    </recommendedName>
</protein>
<sequence length="172" mass="19507">MKWFKRIIISLSIIGALLLAVGAGFVWYVFSDIQGRDHLADQALISDLEINMGKYKKLISMFREDSPATVIHPTWISPDNVISETRWDEYKTLFSELGLDAGMRSWGGNSIWFISTAQGLVTGGSSKGYMYKPENPKPLFSSLDKIPEGLASNVKGYRKINDEWYIVFDWDD</sequence>